<keyword evidence="3" id="KW-1185">Reference proteome</keyword>
<dbReference type="OrthoDB" id="434054at2759"/>
<evidence type="ECO:0000313" key="2">
    <source>
        <dbReference type="EMBL" id="OLP88648.1"/>
    </source>
</evidence>
<evidence type="ECO:0008006" key="4">
    <source>
        <dbReference type="Google" id="ProtNLM"/>
    </source>
</evidence>
<proteinExistence type="predicted"/>
<dbReference type="EMBL" id="LSRX01000803">
    <property type="protein sequence ID" value="OLP88648.1"/>
    <property type="molecule type" value="Genomic_DNA"/>
</dbReference>
<dbReference type="AlphaFoldDB" id="A0A1Q9D0F0"/>
<evidence type="ECO:0000313" key="3">
    <source>
        <dbReference type="Proteomes" id="UP000186817"/>
    </source>
</evidence>
<comment type="caution">
    <text evidence="2">The sequence shown here is derived from an EMBL/GenBank/DDBJ whole genome shotgun (WGS) entry which is preliminary data.</text>
</comment>
<evidence type="ECO:0000256" key="1">
    <source>
        <dbReference type="SAM" id="MobiDB-lite"/>
    </source>
</evidence>
<feature type="compositionally biased region" description="Polar residues" evidence="1">
    <location>
        <begin position="115"/>
        <end position="133"/>
    </location>
</feature>
<accession>A0A1Q9D0F0</accession>
<name>A0A1Q9D0F0_SYMMI</name>
<dbReference type="Proteomes" id="UP000186817">
    <property type="component" value="Unassembled WGS sequence"/>
</dbReference>
<protein>
    <recommendedName>
        <fullName evidence="4">C3H1-type domain-containing protein</fullName>
    </recommendedName>
</protein>
<organism evidence="2 3">
    <name type="scientific">Symbiodinium microadriaticum</name>
    <name type="common">Dinoflagellate</name>
    <name type="synonym">Zooxanthella microadriatica</name>
    <dbReference type="NCBI Taxonomy" id="2951"/>
    <lineage>
        <taxon>Eukaryota</taxon>
        <taxon>Sar</taxon>
        <taxon>Alveolata</taxon>
        <taxon>Dinophyceae</taxon>
        <taxon>Suessiales</taxon>
        <taxon>Symbiodiniaceae</taxon>
        <taxon>Symbiodinium</taxon>
    </lineage>
</organism>
<sequence length="254" mass="27579">MAAVGEPKDDKIYTISSKPEVHESGRFHEPSFNHFAVRNTFLELKHDSYSLQEWCGSVRRVKSSPDLSNPDAFNPCSVDQKLGEPMPVVPAPELSPSANSHTSQTAKDSDRATDESQPNASRTRLCSQATPYQPSAAPAAHSTTYYAVPKSRTTGQEQVVAMPSMLPPPTQVWQAPIPPIPTPTAAVTAPVILGSAMLPSIGSGGHATGECKPCVFFHKKGCATGRTCLFCHLCQPGEKQRRKERKEKRAMQAR</sequence>
<reference evidence="2 3" key="1">
    <citation type="submission" date="2016-02" db="EMBL/GenBank/DDBJ databases">
        <title>Genome analysis of coral dinoflagellate symbionts highlights evolutionary adaptations to a symbiotic lifestyle.</title>
        <authorList>
            <person name="Aranda M."/>
            <person name="Li Y."/>
            <person name="Liew Y.J."/>
            <person name="Baumgarten S."/>
            <person name="Simakov O."/>
            <person name="Wilson M."/>
            <person name="Piel J."/>
            <person name="Ashoor H."/>
            <person name="Bougouffa S."/>
            <person name="Bajic V.B."/>
            <person name="Ryu T."/>
            <person name="Ravasi T."/>
            <person name="Bayer T."/>
            <person name="Micklem G."/>
            <person name="Kim H."/>
            <person name="Bhak J."/>
            <person name="Lajeunesse T.C."/>
            <person name="Voolstra C.R."/>
        </authorList>
    </citation>
    <scope>NUCLEOTIDE SEQUENCE [LARGE SCALE GENOMIC DNA]</scope>
    <source>
        <strain evidence="2 3">CCMP2467</strain>
    </source>
</reference>
<feature type="region of interest" description="Disordered" evidence="1">
    <location>
        <begin position="60"/>
        <end position="140"/>
    </location>
</feature>
<gene>
    <name evidence="2" type="ORF">AK812_SmicGene30000</name>
</gene>
<feature type="compositionally biased region" description="Polar residues" evidence="1">
    <location>
        <begin position="96"/>
        <end position="106"/>
    </location>
</feature>